<keyword evidence="1" id="KW-0812">Transmembrane</keyword>
<reference evidence="2 3" key="1">
    <citation type="submission" date="2023-04" db="EMBL/GenBank/DDBJ databases">
        <title>Genome Sequence of Selenomonas sputigena ATCC 33150.</title>
        <authorList>
            <person name="Miller D.P."/>
            <person name="Anvari S."/>
            <person name="Polson S.W."/>
            <person name="Macdonald M."/>
            <person name="Mcdowell J.V."/>
        </authorList>
    </citation>
    <scope>NUCLEOTIDE SEQUENCE [LARGE SCALE GENOMIC DNA]</scope>
    <source>
        <strain evidence="2 3">ATCC 33150</strain>
    </source>
</reference>
<keyword evidence="1" id="KW-0472">Membrane</keyword>
<comment type="caution">
    <text evidence="2">The sequence shown here is derived from an EMBL/GenBank/DDBJ whole genome shotgun (WGS) entry which is preliminary data.</text>
</comment>
<gene>
    <name evidence="2" type="ORF">QCO44_06680</name>
</gene>
<feature type="transmembrane region" description="Helical" evidence="1">
    <location>
        <begin position="59"/>
        <end position="77"/>
    </location>
</feature>
<sequence>MNWTISRISDIRMPHATKYANQQGAWNEHRHRKILDIVPGEMVFGANGIFQIKFDNYNLANGVCSVALIFIMFYGGFGTKRGALPRKVSYRSLCRLRKKAFSCHPG</sequence>
<evidence type="ECO:0000313" key="3">
    <source>
        <dbReference type="Proteomes" id="UP001559623"/>
    </source>
</evidence>
<dbReference type="EMBL" id="JARVLH010000003">
    <property type="protein sequence ID" value="MEX5285324.1"/>
    <property type="molecule type" value="Genomic_DNA"/>
</dbReference>
<proteinExistence type="predicted"/>
<keyword evidence="3" id="KW-1185">Reference proteome</keyword>
<dbReference type="Proteomes" id="UP001559623">
    <property type="component" value="Unassembled WGS sequence"/>
</dbReference>
<name>A0ABV3X552_9FIRM</name>
<evidence type="ECO:0000256" key="1">
    <source>
        <dbReference type="SAM" id="Phobius"/>
    </source>
</evidence>
<dbReference type="RefSeq" id="WP_368847051.1">
    <property type="nucleotide sequence ID" value="NZ_CP194411.1"/>
</dbReference>
<protein>
    <submittedName>
        <fullName evidence="2">Uncharacterized protein</fullName>
    </submittedName>
</protein>
<keyword evidence="1" id="KW-1133">Transmembrane helix</keyword>
<organism evidence="2 3">
    <name type="scientific">Selenomonas sputigena</name>
    <dbReference type="NCBI Taxonomy" id="69823"/>
    <lineage>
        <taxon>Bacteria</taxon>
        <taxon>Bacillati</taxon>
        <taxon>Bacillota</taxon>
        <taxon>Negativicutes</taxon>
        <taxon>Selenomonadales</taxon>
        <taxon>Selenomonadaceae</taxon>
        <taxon>Selenomonas</taxon>
    </lineage>
</organism>
<evidence type="ECO:0000313" key="2">
    <source>
        <dbReference type="EMBL" id="MEX5285324.1"/>
    </source>
</evidence>
<accession>A0ABV3X552</accession>